<evidence type="ECO:0008006" key="3">
    <source>
        <dbReference type="Google" id="ProtNLM"/>
    </source>
</evidence>
<dbReference type="Pfam" id="PF16868">
    <property type="entry name" value="NMT1_3"/>
    <property type="match status" value="1"/>
</dbReference>
<dbReference type="Gene3D" id="3.40.190.10">
    <property type="entry name" value="Periplasmic binding protein-like II"/>
    <property type="match status" value="2"/>
</dbReference>
<dbReference type="KEGG" id="llh:I41_38590"/>
<sequence>MRTHQRWWTIGGGLLGVTLLSVAAFNYCRCYCGAPVRLTLSGGNVCPLRTEMAQRIAAGISGHVEVNVCSGTNSEQICHAVDAGELDLGLILGGLPTAQYRNVRQVATLGVEPLHLLVRRELLEKDPTPSLEILRGRRVSIGEPGANGTRLAEDLLQLAGLMEDSADESPEFVAERHAASTLLNQVLAWRAAAGAEQIALRERLPDAAFVVDSMPSELVDQLVRDGEYGLVPLPFATALHLDSRRNHSGERVHLRNDRVEAVSIPAFAYGIQPATPSQDCETIGLRLMLVANKDVSTSALFDALRSMTDAVAAHTRVNLDVTNANPEFPVHPGSDAFLRARRPLNLDEILGPTTDALSVAGATIAGCLALWSFIRGLRAVQPDVHLRQIDRIERLLQGHELDESAPTLPGEFLEYLESRLSQVKQKVIEDYANGRLDGDDALIGILTLVADTRHLLTERRKLLADPELGSGRLQPRNLAAA</sequence>
<protein>
    <recommendedName>
        <fullName evidence="3">NMT1/THI5 like protein</fullName>
    </recommendedName>
</protein>
<reference evidence="1 2" key="1">
    <citation type="submission" date="2019-02" db="EMBL/GenBank/DDBJ databases">
        <title>Deep-cultivation of Planctomycetes and their phenomic and genomic characterization uncovers novel biology.</title>
        <authorList>
            <person name="Wiegand S."/>
            <person name="Jogler M."/>
            <person name="Boedeker C."/>
            <person name="Pinto D."/>
            <person name="Vollmers J."/>
            <person name="Rivas-Marin E."/>
            <person name="Kohn T."/>
            <person name="Peeters S.H."/>
            <person name="Heuer A."/>
            <person name="Rast P."/>
            <person name="Oberbeckmann S."/>
            <person name="Bunk B."/>
            <person name="Jeske O."/>
            <person name="Meyerdierks A."/>
            <person name="Storesund J.E."/>
            <person name="Kallscheuer N."/>
            <person name="Luecker S."/>
            <person name="Lage O.M."/>
            <person name="Pohl T."/>
            <person name="Merkel B.J."/>
            <person name="Hornburger P."/>
            <person name="Mueller R.-W."/>
            <person name="Bruemmer F."/>
            <person name="Labrenz M."/>
            <person name="Spormann A.M."/>
            <person name="Op den Camp H."/>
            <person name="Overmann J."/>
            <person name="Amann R."/>
            <person name="Jetten M.S.M."/>
            <person name="Mascher T."/>
            <person name="Medema M.H."/>
            <person name="Devos D.P."/>
            <person name="Kaster A.-K."/>
            <person name="Ovreas L."/>
            <person name="Rohde M."/>
            <person name="Galperin M.Y."/>
            <person name="Jogler C."/>
        </authorList>
    </citation>
    <scope>NUCLEOTIDE SEQUENCE [LARGE SCALE GENOMIC DNA]</scope>
    <source>
        <strain evidence="1 2">I41</strain>
    </source>
</reference>
<proteinExistence type="predicted"/>
<dbReference type="AlphaFoldDB" id="A0A517U222"/>
<accession>A0A517U222</accession>
<organism evidence="1 2">
    <name type="scientific">Lacipirellula limnantheis</name>
    <dbReference type="NCBI Taxonomy" id="2528024"/>
    <lineage>
        <taxon>Bacteria</taxon>
        <taxon>Pseudomonadati</taxon>
        <taxon>Planctomycetota</taxon>
        <taxon>Planctomycetia</taxon>
        <taxon>Pirellulales</taxon>
        <taxon>Lacipirellulaceae</taxon>
        <taxon>Lacipirellula</taxon>
    </lineage>
</organism>
<dbReference type="EMBL" id="CP036339">
    <property type="protein sequence ID" value="QDT74662.1"/>
    <property type="molecule type" value="Genomic_DNA"/>
</dbReference>
<evidence type="ECO:0000313" key="1">
    <source>
        <dbReference type="EMBL" id="QDT74662.1"/>
    </source>
</evidence>
<gene>
    <name evidence="1" type="ORF">I41_38590</name>
</gene>
<dbReference type="Proteomes" id="UP000317909">
    <property type="component" value="Chromosome"/>
</dbReference>
<dbReference type="InterPro" id="IPR011852">
    <property type="entry name" value="TRAP_TAXI"/>
</dbReference>
<dbReference type="SUPFAM" id="SSF53850">
    <property type="entry name" value="Periplasmic binding protein-like II"/>
    <property type="match status" value="1"/>
</dbReference>
<name>A0A517U222_9BACT</name>
<evidence type="ECO:0000313" key="2">
    <source>
        <dbReference type="Proteomes" id="UP000317909"/>
    </source>
</evidence>
<dbReference type="PANTHER" id="PTHR42941:SF1">
    <property type="entry name" value="SLL1037 PROTEIN"/>
    <property type="match status" value="1"/>
</dbReference>
<dbReference type="PANTHER" id="PTHR42941">
    <property type="entry name" value="SLL1037 PROTEIN"/>
    <property type="match status" value="1"/>
</dbReference>
<keyword evidence="2" id="KW-1185">Reference proteome</keyword>